<dbReference type="EMBL" id="SOEO01000001">
    <property type="protein sequence ID" value="TDX86937.1"/>
    <property type="molecule type" value="Genomic_DNA"/>
</dbReference>
<dbReference type="InterPro" id="IPR010921">
    <property type="entry name" value="Trp_repressor/repl_initiator"/>
</dbReference>
<keyword evidence="2" id="KW-1185">Reference proteome</keyword>
<reference evidence="1 2" key="1">
    <citation type="submission" date="2019-03" db="EMBL/GenBank/DDBJ databases">
        <title>Genomic Encyclopedia of Type Strains, Phase III (KMG-III): the genomes of soil and plant-associated and newly described type strains.</title>
        <authorList>
            <person name="Whitman W."/>
        </authorList>
    </citation>
    <scope>NUCLEOTIDE SEQUENCE [LARGE SCALE GENOMIC DNA]</scope>
    <source>
        <strain evidence="1 2">CGMCC 1.12802</strain>
    </source>
</reference>
<dbReference type="RefSeq" id="WP_133943567.1">
    <property type="nucleotide sequence ID" value="NZ_SOEO01000001.1"/>
</dbReference>
<organism evidence="1 2">
    <name type="scientific">Epilithonimonas xixisoli</name>
    <dbReference type="NCBI Taxonomy" id="1476462"/>
    <lineage>
        <taxon>Bacteria</taxon>
        <taxon>Pseudomonadati</taxon>
        <taxon>Bacteroidota</taxon>
        <taxon>Flavobacteriia</taxon>
        <taxon>Flavobacteriales</taxon>
        <taxon>Weeksellaceae</taxon>
        <taxon>Chryseobacterium group</taxon>
        <taxon>Epilithonimonas</taxon>
    </lineage>
</organism>
<dbReference type="OrthoDB" id="1260127at2"/>
<evidence type="ECO:0000313" key="1">
    <source>
        <dbReference type="EMBL" id="TDX86937.1"/>
    </source>
</evidence>
<name>A0A4R8IA91_9FLAO</name>
<sequence>MDQKIQNIEPNYKKIYSDILNRDFPHKIEKCKTLLQKKKLSSLDILELNWKIFGTSDKETETFNQKHRSYDKATIKHILNYQRKHQLNNSQLAFHFKLSRNSVAKWKKLFS</sequence>
<dbReference type="Proteomes" id="UP000295313">
    <property type="component" value="Unassembled WGS sequence"/>
</dbReference>
<comment type="caution">
    <text evidence="1">The sequence shown here is derived from an EMBL/GenBank/DDBJ whole genome shotgun (WGS) entry which is preliminary data.</text>
</comment>
<proteinExistence type="predicted"/>
<dbReference type="AlphaFoldDB" id="A0A4R8IA91"/>
<gene>
    <name evidence="1" type="ORF">B0I22_1100</name>
</gene>
<dbReference type="GO" id="GO:0043565">
    <property type="term" value="F:sequence-specific DNA binding"/>
    <property type="evidence" value="ECO:0007669"/>
    <property type="project" value="InterPro"/>
</dbReference>
<dbReference type="SUPFAM" id="SSF48295">
    <property type="entry name" value="TrpR-like"/>
    <property type="match status" value="1"/>
</dbReference>
<accession>A0A4R8IA91</accession>
<evidence type="ECO:0000313" key="2">
    <source>
        <dbReference type="Proteomes" id="UP000295313"/>
    </source>
</evidence>
<protein>
    <submittedName>
        <fullName evidence="1">Uncharacterized protein</fullName>
    </submittedName>
</protein>